<sequence length="624" mass="60132">MKAAATKTTAFVATAAAIGFTSLFGAVSPANAAPIACISGGTLLDPSGNVCELRLAPGATHTFSPTAEMGKLEALLVAGGGSGAVTTPGYGAGGAGGGGQVTLVGFDSDPAAPVTINAGGPGQPSYVAQGATTTVASAGQNGITDASSSPGRGGASGNGHLGSASGGGGAGAAPDNSYNGGAGQIVSGIAGAGSLFSGDTSCYGGGGASGLPGTPVGVATCGGGSAVEGAGVIDLLAATPNSGGGGAGGGLSTVDSSLRTGASGLVVLRWTIEDVTVSFDRNGYGAGVAPQTFRKGGTAAKPSDPMAAGFVFNGWYTDPTLATPVDFTLPVTASTTFYASWTAIAPVTVTFDTNGRGGSNSTQAVVPGGTATPPVLTEPGYLFDGWFTDAALTTPANFATAITAVTTFYAKWSAVAPATVTVSFNGNGHGAGVAPQTFPKGGTATKPADPTAAGFVFDGWFTDAALTVPADFSAPVSASTTFYAKWSAVAPATVTVSFNGNGHGASVAPVTVAVGGTVAKPADPTAAGFVFDGWFTDAALTVPADFTAPVSASTTFYAKWSAVVKPTPTPTPKPSVAPVPPKTEGPLAKTGAVIDPSAASLALAAIGLGAGLLAVRARRARKTV</sequence>
<evidence type="ECO:0000256" key="3">
    <source>
        <dbReference type="SAM" id="Phobius"/>
    </source>
</evidence>
<evidence type="ECO:0000259" key="5">
    <source>
        <dbReference type="Pfam" id="PF21722"/>
    </source>
</evidence>
<feature type="transmembrane region" description="Helical" evidence="3">
    <location>
        <begin position="597"/>
        <end position="615"/>
    </location>
</feature>
<feature type="domain" description="Glycine-rich" evidence="5">
    <location>
        <begin position="60"/>
        <end position="270"/>
    </location>
</feature>
<feature type="chain" id="PRO_5007073163" description="Glycine-rich domain-containing protein" evidence="4">
    <location>
        <begin position="33"/>
        <end position="624"/>
    </location>
</feature>
<evidence type="ECO:0000256" key="4">
    <source>
        <dbReference type="SAM" id="SignalP"/>
    </source>
</evidence>
<keyword evidence="3" id="KW-0472">Membrane</keyword>
<keyword evidence="3" id="KW-1133">Transmembrane helix</keyword>
<protein>
    <recommendedName>
        <fullName evidence="5">Glycine-rich domain-containing protein</fullName>
    </recommendedName>
</protein>
<evidence type="ECO:0000313" key="6">
    <source>
        <dbReference type="EMBL" id="AMB60024.1"/>
    </source>
</evidence>
<reference evidence="7" key="2">
    <citation type="submission" date="2016-01" db="EMBL/GenBank/DDBJ databases">
        <title>First complete genome sequence of a species in the genus Microterricola, an extremophilic cold active enzyme producing strain ERGS5:02 isolated from Sikkim Himalaya.</title>
        <authorList>
            <person name="Kumar R."/>
            <person name="Singh D."/>
            <person name="Swarnkar M.K."/>
        </authorList>
    </citation>
    <scope>NUCLEOTIDE SEQUENCE [LARGE SCALE GENOMIC DNA]</scope>
    <source>
        <strain evidence="7">ERGS5:02</strain>
    </source>
</reference>
<gene>
    <name evidence="6" type="ORF">AWU67_15455</name>
</gene>
<proteinExistence type="predicted"/>
<evidence type="ECO:0000256" key="2">
    <source>
        <dbReference type="SAM" id="MobiDB-lite"/>
    </source>
</evidence>
<keyword evidence="3" id="KW-0812">Transmembrane</keyword>
<dbReference type="Gene3D" id="2.60.40.4270">
    <property type="entry name" value="Listeria-Bacteroides repeat domain"/>
    <property type="match status" value="4"/>
</dbReference>
<accession>A0A0Y0P726</accession>
<keyword evidence="7" id="KW-1185">Reference proteome</keyword>
<comment type="subcellular location">
    <subcellularLocation>
        <location evidence="1">Cell envelope</location>
    </subcellularLocation>
</comment>
<feature type="signal peptide" evidence="4">
    <location>
        <begin position="1"/>
        <end position="32"/>
    </location>
</feature>
<feature type="compositionally biased region" description="Gly residues" evidence="2">
    <location>
        <begin position="151"/>
        <end position="171"/>
    </location>
</feature>
<feature type="region of interest" description="Disordered" evidence="2">
    <location>
        <begin position="140"/>
        <end position="171"/>
    </location>
</feature>
<dbReference type="Pfam" id="PF09479">
    <property type="entry name" value="Flg_new"/>
    <property type="match status" value="4"/>
</dbReference>
<dbReference type="InterPro" id="IPR042229">
    <property type="entry name" value="Listeria/Bacterioides_rpt_sf"/>
</dbReference>
<dbReference type="KEGG" id="mvd:AWU67_15455"/>
<dbReference type="EMBL" id="CP014145">
    <property type="protein sequence ID" value="AMB60024.1"/>
    <property type="molecule type" value="Genomic_DNA"/>
</dbReference>
<dbReference type="AlphaFoldDB" id="A0A0Y0P726"/>
<reference evidence="6 7" key="1">
    <citation type="journal article" date="2016" name="J. Biotechnol.">
        <title>First complete genome sequence of a species in the genus Microterricola, an extremophilic cold active enzyme producing bacterial strain ERGS5:02 isolated from Sikkim Himalaya.</title>
        <authorList>
            <person name="Himanshu"/>
            <person name="Swarnkar M.K."/>
            <person name="Singh D."/>
            <person name="Kumar R."/>
        </authorList>
    </citation>
    <scope>NUCLEOTIDE SEQUENCE [LARGE SCALE GENOMIC DNA]</scope>
    <source>
        <strain evidence="6 7">ERGS5:02</strain>
    </source>
</reference>
<keyword evidence="4" id="KW-0732">Signal</keyword>
<name>A0A0Y0P726_9MICO</name>
<organism evidence="6 7">
    <name type="scientific">Microterricola viridarii</name>
    <dbReference type="NCBI Taxonomy" id="412690"/>
    <lineage>
        <taxon>Bacteria</taxon>
        <taxon>Bacillati</taxon>
        <taxon>Actinomycetota</taxon>
        <taxon>Actinomycetes</taxon>
        <taxon>Micrococcales</taxon>
        <taxon>Microbacteriaceae</taxon>
        <taxon>Microterricola</taxon>
    </lineage>
</organism>
<dbReference type="GO" id="GO:0030313">
    <property type="term" value="C:cell envelope"/>
    <property type="evidence" value="ECO:0007669"/>
    <property type="project" value="UniProtKB-SubCell"/>
</dbReference>
<dbReference type="InterPro" id="IPR049304">
    <property type="entry name" value="Gly_rich_dom"/>
</dbReference>
<dbReference type="InterPro" id="IPR013378">
    <property type="entry name" value="InlB-like_B-rpt"/>
</dbReference>
<dbReference type="Proteomes" id="UP000058305">
    <property type="component" value="Chromosome"/>
</dbReference>
<evidence type="ECO:0000313" key="7">
    <source>
        <dbReference type="Proteomes" id="UP000058305"/>
    </source>
</evidence>
<dbReference type="NCBIfam" id="TIGR02543">
    <property type="entry name" value="List_Bact_rpt"/>
    <property type="match status" value="4"/>
</dbReference>
<dbReference type="Pfam" id="PF21722">
    <property type="entry name" value="Gly_rich_2"/>
    <property type="match status" value="1"/>
</dbReference>
<evidence type="ECO:0000256" key="1">
    <source>
        <dbReference type="ARBA" id="ARBA00004196"/>
    </source>
</evidence>